<dbReference type="EMBL" id="FLUV01002149">
    <property type="protein sequence ID" value="SBW26983.1"/>
    <property type="molecule type" value="Genomic_DNA"/>
</dbReference>
<evidence type="ECO:0000256" key="5">
    <source>
        <dbReference type="ARBA" id="ARBA00023163"/>
    </source>
</evidence>
<dbReference type="GO" id="GO:0000976">
    <property type="term" value="F:transcription cis-regulatory region binding"/>
    <property type="evidence" value="ECO:0007669"/>
    <property type="project" value="TreeGrafter"/>
</dbReference>
<evidence type="ECO:0000259" key="9">
    <source>
        <dbReference type="PROSITE" id="PS51755"/>
    </source>
</evidence>
<dbReference type="FunFam" id="1.10.10.10:FF:000005">
    <property type="entry name" value="Two-component system response regulator"/>
    <property type="match status" value="1"/>
</dbReference>
<keyword evidence="2" id="KW-0902">Two-component regulatory system</keyword>
<keyword evidence="4 7" id="KW-0238">DNA-binding</keyword>
<dbReference type="InterPro" id="IPR001789">
    <property type="entry name" value="Sig_transdc_resp-reg_receiver"/>
</dbReference>
<dbReference type="Pfam" id="PF00486">
    <property type="entry name" value="Trans_reg_C"/>
    <property type="match status" value="1"/>
</dbReference>
<reference evidence="11" key="1">
    <citation type="submission" date="2016-02" db="EMBL/GenBank/DDBJ databases">
        <authorList>
            <person name="Wibberg D."/>
        </authorList>
    </citation>
    <scope>NUCLEOTIDE SEQUENCE [LARGE SCALE GENOMIC DNA]</scope>
</reference>
<dbReference type="CDD" id="cd19935">
    <property type="entry name" value="REC_OmpR_CusR-like"/>
    <property type="match status" value="1"/>
</dbReference>
<organism evidence="10 11">
    <name type="scientific">Candidatus Protofrankia californiensis</name>
    <dbReference type="NCBI Taxonomy" id="1839754"/>
    <lineage>
        <taxon>Bacteria</taxon>
        <taxon>Bacillati</taxon>
        <taxon>Actinomycetota</taxon>
        <taxon>Actinomycetes</taxon>
        <taxon>Frankiales</taxon>
        <taxon>Frankiaceae</taxon>
        <taxon>Protofrankia</taxon>
    </lineage>
</organism>
<name>A0A1C3PAZ5_9ACTN</name>
<dbReference type="Gene3D" id="3.40.50.2300">
    <property type="match status" value="1"/>
</dbReference>
<dbReference type="Gene3D" id="6.10.250.690">
    <property type="match status" value="1"/>
</dbReference>
<keyword evidence="5" id="KW-0804">Transcription</keyword>
<evidence type="ECO:0000256" key="1">
    <source>
        <dbReference type="ARBA" id="ARBA00022553"/>
    </source>
</evidence>
<dbReference type="InterPro" id="IPR011006">
    <property type="entry name" value="CheY-like_superfamily"/>
</dbReference>
<evidence type="ECO:0000256" key="2">
    <source>
        <dbReference type="ARBA" id="ARBA00023012"/>
    </source>
</evidence>
<dbReference type="InterPro" id="IPR039420">
    <property type="entry name" value="WalR-like"/>
</dbReference>
<dbReference type="InterPro" id="IPR001867">
    <property type="entry name" value="OmpR/PhoB-type_DNA-bd"/>
</dbReference>
<proteinExistence type="predicted"/>
<evidence type="ECO:0000256" key="4">
    <source>
        <dbReference type="ARBA" id="ARBA00023125"/>
    </source>
</evidence>
<dbReference type="Gene3D" id="1.10.10.10">
    <property type="entry name" value="Winged helix-like DNA-binding domain superfamily/Winged helix DNA-binding domain"/>
    <property type="match status" value="1"/>
</dbReference>
<dbReference type="SMART" id="SM00448">
    <property type="entry name" value="REC"/>
    <property type="match status" value="1"/>
</dbReference>
<evidence type="ECO:0000256" key="7">
    <source>
        <dbReference type="PROSITE-ProRule" id="PRU01091"/>
    </source>
</evidence>
<evidence type="ECO:0000256" key="6">
    <source>
        <dbReference type="PROSITE-ProRule" id="PRU00169"/>
    </source>
</evidence>
<sequence>MRILIVEDEENLAAAIRDGLRHEGCAVDVADDGEQGLWLARSNTYDAIILDIMLPCLSGYAVTRSLRRARVWTPVLMLTAKDGEYDEADALDLGADDYLTKPFSFVVLLAHLRALIRRGTPGRPTVLTAGDLQLDPAQHRFSRAGTDIRLRPREFALMHYLMRHPGQVLPKSDITANVWDEFEESDPNLVEVYISYLRRKIDKPFGRQAIETVRGVGYRLRADGG</sequence>
<evidence type="ECO:0000313" key="10">
    <source>
        <dbReference type="EMBL" id="SBW26983.1"/>
    </source>
</evidence>
<dbReference type="PANTHER" id="PTHR48111">
    <property type="entry name" value="REGULATOR OF RPOS"/>
    <property type="match status" value="1"/>
</dbReference>
<dbReference type="GO" id="GO:0006355">
    <property type="term" value="P:regulation of DNA-templated transcription"/>
    <property type="evidence" value="ECO:0007669"/>
    <property type="project" value="InterPro"/>
</dbReference>
<dbReference type="Pfam" id="PF00072">
    <property type="entry name" value="Response_reg"/>
    <property type="match status" value="1"/>
</dbReference>
<dbReference type="PANTHER" id="PTHR48111:SF1">
    <property type="entry name" value="TWO-COMPONENT RESPONSE REGULATOR ORR33"/>
    <property type="match status" value="1"/>
</dbReference>
<protein>
    <submittedName>
        <fullName evidence="10">Transcriptional regulatory protein TcrA</fullName>
    </submittedName>
</protein>
<dbReference type="GO" id="GO:0000156">
    <property type="term" value="F:phosphorelay response regulator activity"/>
    <property type="evidence" value="ECO:0007669"/>
    <property type="project" value="TreeGrafter"/>
</dbReference>
<gene>
    <name evidence="10" type="primary">tcrA3</name>
    <name evidence="10" type="ORF">FDG2_5113</name>
</gene>
<evidence type="ECO:0000313" key="11">
    <source>
        <dbReference type="Proteomes" id="UP000199013"/>
    </source>
</evidence>
<dbReference type="GO" id="GO:0032993">
    <property type="term" value="C:protein-DNA complex"/>
    <property type="evidence" value="ECO:0007669"/>
    <property type="project" value="TreeGrafter"/>
</dbReference>
<accession>A0A1C3PAZ5</accession>
<dbReference type="InterPro" id="IPR036388">
    <property type="entry name" value="WH-like_DNA-bd_sf"/>
</dbReference>
<dbReference type="SUPFAM" id="SSF52172">
    <property type="entry name" value="CheY-like"/>
    <property type="match status" value="1"/>
</dbReference>
<feature type="domain" description="Response regulatory" evidence="8">
    <location>
        <begin position="2"/>
        <end position="116"/>
    </location>
</feature>
<dbReference type="AlphaFoldDB" id="A0A1C3PAZ5"/>
<feature type="modified residue" description="4-aspartylphosphate" evidence="6">
    <location>
        <position position="51"/>
    </location>
</feature>
<evidence type="ECO:0000259" key="8">
    <source>
        <dbReference type="PROSITE" id="PS50110"/>
    </source>
</evidence>
<dbReference type="PROSITE" id="PS50110">
    <property type="entry name" value="RESPONSE_REGULATORY"/>
    <property type="match status" value="1"/>
</dbReference>
<dbReference type="CDD" id="cd00383">
    <property type="entry name" value="trans_reg_C"/>
    <property type="match status" value="1"/>
</dbReference>
<keyword evidence="1 6" id="KW-0597">Phosphoprotein</keyword>
<keyword evidence="11" id="KW-1185">Reference proteome</keyword>
<dbReference type="Proteomes" id="UP000199013">
    <property type="component" value="Unassembled WGS sequence"/>
</dbReference>
<evidence type="ECO:0000256" key="3">
    <source>
        <dbReference type="ARBA" id="ARBA00023015"/>
    </source>
</evidence>
<dbReference type="GO" id="GO:0005829">
    <property type="term" value="C:cytosol"/>
    <property type="evidence" value="ECO:0007669"/>
    <property type="project" value="TreeGrafter"/>
</dbReference>
<dbReference type="FunFam" id="3.40.50.2300:FF:000001">
    <property type="entry name" value="DNA-binding response regulator PhoB"/>
    <property type="match status" value="1"/>
</dbReference>
<dbReference type="PROSITE" id="PS51755">
    <property type="entry name" value="OMPR_PHOB"/>
    <property type="match status" value="1"/>
</dbReference>
<feature type="DNA-binding region" description="OmpR/PhoB-type" evidence="7">
    <location>
        <begin position="124"/>
        <end position="222"/>
    </location>
</feature>
<feature type="domain" description="OmpR/PhoB-type" evidence="9">
    <location>
        <begin position="124"/>
        <end position="222"/>
    </location>
</feature>
<dbReference type="SMART" id="SM00862">
    <property type="entry name" value="Trans_reg_C"/>
    <property type="match status" value="1"/>
</dbReference>
<keyword evidence="3" id="KW-0805">Transcription regulation</keyword>